<dbReference type="Pfam" id="PF01618">
    <property type="entry name" value="MotA_ExbB"/>
    <property type="match status" value="1"/>
</dbReference>
<keyword evidence="5 8" id="KW-0472">Membrane</keyword>
<proteinExistence type="inferred from homology"/>
<dbReference type="AlphaFoldDB" id="F2NPD5"/>
<dbReference type="InterPro" id="IPR050790">
    <property type="entry name" value="ExbB/TolQ_transport"/>
</dbReference>
<evidence type="ECO:0000313" key="10">
    <source>
        <dbReference type="EMBL" id="AEB12216.1"/>
    </source>
</evidence>
<keyword evidence="11" id="KW-1185">Reference proteome</keyword>
<dbReference type="eggNOG" id="COG0811">
    <property type="taxonomic scope" value="Bacteria"/>
</dbReference>
<evidence type="ECO:0000259" key="9">
    <source>
        <dbReference type="Pfam" id="PF01618"/>
    </source>
</evidence>
<feature type="domain" description="MotA/TolQ/ExbB proton channel" evidence="9">
    <location>
        <begin position="85"/>
        <end position="186"/>
    </location>
</feature>
<evidence type="ECO:0000256" key="4">
    <source>
        <dbReference type="ARBA" id="ARBA00022989"/>
    </source>
</evidence>
<protein>
    <submittedName>
        <fullName evidence="10">MotA/TolQ/ExbB proton channel</fullName>
    </submittedName>
</protein>
<feature type="transmembrane region" description="Helical" evidence="8">
    <location>
        <begin position="153"/>
        <end position="174"/>
    </location>
</feature>
<dbReference type="OrthoDB" id="4045at2"/>
<dbReference type="RefSeq" id="WP_013704263.1">
    <property type="nucleotide sequence ID" value="NC_015387.1"/>
</dbReference>
<feature type="coiled-coil region" evidence="7">
    <location>
        <begin position="175"/>
        <end position="202"/>
    </location>
</feature>
<keyword evidence="3 8" id="KW-0812">Transmembrane</keyword>
<dbReference type="PANTHER" id="PTHR30625:SF17">
    <property type="entry name" value="TOLQ-RELATED"/>
    <property type="match status" value="1"/>
</dbReference>
<evidence type="ECO:0000256" key="1">
    <source>
        <dbReference type="ARBA" id="ARBA00004651"/>
    </source>
</evidence>
<evidence type="ECO:0000313" key="11">
    <source>
        <dbReference type="Proteomes" id="UP000007030"/>
    </source>
</evidence>
<dbReference type="HOGENOM" id="CLU_053325_4_5_0"/>
<keyword evidence="6" id="KW-0813">Transport</keyword>
<comment type="subcellular location">
    <subcellularLocation>
        <location evidence="1">Cell membrane</location>
        <topology evidence="1">Multi-pass membrane protein</topology>
    </subcellularLocation>
    <subcellularLocation>
        <location evidence="6">Membrane</location>
        <topology evidence="6">Multi-pass membrane protein</topology>
    </subcellularLocation>
</comment>
<dbReference type="GO" id="GO:0005886">
    <property type="term" value="C:plasma membrane"/>
    <property type="evidence" value="ECO:0007669"/>
    <property type="project" value="UniProtKB-SubCell"/>
</dbReference>
<keyword evidence="6" id="KW-0653">Protein transport</keyword>
<dbReference type="InterPro" id="IPR002898">
    <property type="entry name" value="MotA_ExbB_proton_chnl"/>
</dbReference>
<dbReference type="EMBL" id="CP002630">
    <property type="protein sequence ID" value="AEB12216.1"/>
    <property type="molecule type" value="Genomic_DNA"/>
</dbReference>
<organism evidence="10 11">
    <name type="scientific">Marinithermus hydrothermalis (strain DSM 14884 / JCM 11576 / T1)</name>
    <dbReference type="NCBI Taxonomy" id="869210"/>
    <lineage>
        <taxon>Bacteria</taxon>
        <taxon>Thermotogati</taxon>
        <taxon>Deinococcota</taxon>
        <taxon>Deinococci</taxon>
        <taxon>Thermales</taxon>
        <taxon>Thermaceae</taxon>
        <taxon>Marinithermus</taxon>
    </lineage>
</organism>
<dbReference type="STRING" id="869210.Marky_1481"/>
<evidence type="ECO:0000256" key="6">
    <source>
        <dbReference type="RuleBase" id="RU004057"/>
    </source>
</evidence>
<name>F2NPD5_MARHT</name>
<keyword evidence="4 8" id="KW-1133">Transmembrane helix</keyword>
<evidence type="ECO:0000256" key="8">
    <source>
        <dbReference type="SAM" id="Phobius"/>
    </source>
</evidence>
<dbReference type="KEGG" id="mhd:Marky_1481"/>
<dbReference type="PANTHER" id="PTHR30625">
    <property type="entry name" value="PROTEIN TOLQ"/>
    <property type="match status" value="1"/>
</dbReference>
<feature type="transmembrane region" description="Helical" evidence="8">
    <location>
        <begin position="6"/>
        <end position="26"/>
    </location>
</feature>
<dbReference type="GO" id="GO:0017038">
    <property type="term" value="P:protein import"/>
    <property type="evidence" value="ECO:0007669"/>
    <property type="project" value="TreeGrafter"/>
</dbReference>
<evidence type="ECO:0000256" key="3">
    <source>
        <dbReference type="ARBA" id="ARBA00022692"/>
    </source>
</evidence>
<gene>
    <name evidence="10" type="ordered locus">Marky_1481</name>
</gene>
<feature type="transmembrane region" description="Helical" evidence="8">
    <location>
        <begin position="106"/>
        <end position="133"/>
    </location>
</feature>
<evidence type="ECO:0000256" key="5">
    <source>
        <dbReference type="ARBA" id="ARBA00023136"/>
    </source>
</evidence>
<dbReference type="Proteomes" id="UP000007030">
    <property type="component" value="Chromosome"/>
</dbReference>
<evidence type="ECO:0000256" key="2">
    <source>
        <dbReference type="ARBA" id="ARBA00022475"/>
    </source>
</evidence>
<comment type="similarity">
    <text evidence="6">Belongs to the exbB/tolQ family.</text>
</comment>
<evidence type="ECO:0000256" key="7">
    <source>
        <dbReference type="SAM" id="Coils"/>
    </source>
</evidence>
<keyword evidence="7" id="KW-0175">Coiled coil</keyword>
<sequence>MLQVSQGGWILVILLLLTVYAAYVFFERFLSLRRERLGGDKLMREVEACLRRGRLEPAMEACRIHGGTLGRFVLAGLPRVPYGVAAVDAALKAALLEEEARLSRGLAVLSVTAQVAPLLGLLGTVTGMIRAFNVLAVEGQTTAQLLAGGIGEALFTTAGGLIVAIPALMGYHYLAGRVEDLLTELEQRREELLGALVEVDNAQKAEA</sequence>
<reference evidence="10 11" key="1">
    <citation type="journal article" date="2012" name="Stand. Genomic Sci.">
        <title>Complete genome sequence of the aerobic, heterotroph Marinithermus hydrothermalis type strain (T1(T)) from a deep-sea hydrothermal vent chimney.</title>
        <authorList>
            <person name="Copeland A."/>
            <person name="Gu W."/>
            <person name="Yasawong M."/>
            <person name="Lapidus A."/>
            <person name="Lucas S."/>
            <person name="Deshpande S."/>
            <person name="Pagani I."/>
            <person name="Tapia R."/>
            <person name="Cheng J.F."/>
            <person name="Goodwin L.A."/>
            <person name="Pitluck S."/>
            <person name="Liolios K."/>
            <person name="Ivanova N."/>
            <person name="Mavromatis K."/>
            <person name="Mikhailova N."/>
            <person name="Pati A."/>
            <person name="Chen A."/>
            <person name="Palaniappan K."/>
            <person name="Land M."/>
            <person name="Pan C."/>
            <person name="Brambilla E.M."/>
            <person name="Rohde M."/>
            <person name="Tindall B.J."/>
            <person name="Sikorski J."/>
            <person name="Goker M."/>
            <person name="Detter J.C."/>
            <person name="Bristow J."/>
            <person name="Eisen J.A."/>
            <person name="Markowitz V."/>
            <person name="Hugenholtz P."/>
            <person name="Kyrpides N.C."/>
            <person name="Klenk H.P."/>
            <person name="Woyke T."/>
        </authorList>
    </citation>
    <scope>NUCLEOTIDE SEQUENCE [LARGE SCALE GENOMIC DNA]</scope>
    <source>
        <strain evidence="11">DSM 14884 / JCM 11576 / T1</strain>
    </source>
</reference>
<keyword evidence="2" id="KW-1003">Cell membrane</keyword>
<accession>F2NPD5</accession>